<proteinExistence type="predicted"/>
<protein>
    <submittedName>
        <fullName evidence="2">Uncharacterized protein</fullName>
    </submittedName>
</protein>
<feature type="compositionally biased region" description="Basic residues" evidence="1">
    <location>
        <begin position="89"/>
        <end position="98"/>
    </location>
</feature>
<dbReference type="Proteomes" id="UP000799778">
    <property type="component" value="Unassembled WGS sequence"/>
</dbReference>
<gene>
    <name evidence="2" type="ORF">BU24DRAFT_422291</name>
</gene>
<dbReference type="EMBL" id="ML978069">
    <property type="protein sequence ID" value="KAF2015975.1"/>
    <property type="molecule type" value="Genomic_DNA"/>
</dbReference>
<evidence type="ECO:0000313" key="2">
    <source>
        <dbReference type="EMBL" id="KAF2015975.1"/>
    </source>
</evidence>
<dbReference type="AlphaFoldDB" id="A0A6A5XRP4"/>
<feature type="region of interest" description="Disordered" evidence="1">
    <location>
        <begin position="1"/>
        <end position="23"/>
    </location>
</feature>
<organism evidence="2 3">
    <name type="scientific">Aaosphaeria arxii CBS 175.79</name>
    <dbReference type="NCBI Taxonomy" id="1450172"/>
    <lineage>
        <taxon>Eukaryota</taxon>
        <taxon>Fungi</taxon>
        <taxon>Dikarya</taxon>
        <taxon>Ascomycota</taxon>
        <taxon>Pezizomycotina</taxon>
        <taxon>Dothideomycetes</taxon>
        <taxon>Pleosporomycetidae</taxon>
        <taxon>Pleosporales</taxon>
        <taxon>Pleosporales incertae sedis</taxon>
        <taxon>Aaosphaeria</taxon>
    </lineage>
</organism>
<dbReference type="GeneID" id="54285350"/>
<feature type="region of interest" description="Disordered" evidence="1">
    <location>
        <begin position="72"/>
        <end position="105"/>
    </location>
</feature>
<accession>A0A6A5XRP4</accession>
<dbReference type="OrthoDB" id="3799620at2759"/>
<reference evidence="2" key="1">
    <citation type="journal article" date="2020" name="Stud. Mycol.">
        <title>101 Dothideomycetes genomes: a test case for predicting lifestyles and emergence of pathogens.</title>
        <authorList>
            <person name="Haridas S."/>
            <person name="Albert R."/>
            <person name="Binder M."/>
            <person name="Bloem J."/>
            <person name="Labutti K."/>
            <person name="Salamov A."/>
            <person name="Andreopoulos B."/>
            <person name="Baker S."/>
            <person name="Barry K."/>
            <person name="Bills G."/>
            <person name="Bluhm B."/>
            <person name="Cannon C."/>
            <person name="Castanera R."/>
            <person name="Culley D."/>
            <person name="Daum C."/>
            <person name="Ezra D."/>
            <person name="Gonzalez J."/>
            <person name="Henrissat B."/>
            <person name="Kuo A."/>
            <person name="Liang C."/>
            <person name="Lipzen A."/>
            <person name="Lutzoni F."/>
            <person name="Magnuson J."/>
            <person name="Mondo S."/>
            <person name="Nolan M."/>
            <person name="Ohm R."/>
            <person name="Pangilinan J."/>
            <person name="Park H.-J."/>
            <person name="Ramirez L."/>
            <person name="Alfaro M."/>
            <person name="Sun H."/>
            <person name="Tritt A."/>
            <person name="Yoshinaga Y."/>
            <person name="Zwiers L.-H."/>
            <person name="Turgeon B."/>
            <person name="Goodwin S."/>
            <person name="Spatafora J."/>
            <person name="Crous P."/>
            <person name="Grigoriev I."/>
        </authorList>
    </citation>
    <scope>NUCLEOTIDE SEQUENCE</scope>
    <source>
        <strain evidence="2">CBS 175.79</strain>
    </source>
</reference>
<name>A0A6A5XRP4_9PLEO</name>
<evidence type="ECO:0000313" key="3">
    <source>
        <dbReference type="Proteomes" id="UP000799778"/>
    </source>
</evidence>
<dbReference type="RefSeq" id="XP_033384314.1">
    <property type="nucleotide sequence ID" value="XM_033527953.1"/>
</dbReference>
<keyword evidence="3" id="KW-1185">Reference proteome</keyword>
<sequence>MTTAPKRKRGEVPTRIGSDPKRTRLRVARPSFFLLPRELRDQIYHEIWKTAAPSVVQINDYTFDVDYECAKTRNSDDPIQPQDQPKSTNPKRRGRPTRPRSPWFQASKQFMQEAIDQFHRRSHWKLQTKATPPSTPHNRPKITAHSCLLNPWHGKTLVLTDKYAYCTMSIQDDGKVGAVLGFTVANSRYFEGLRALAGDSPRLGQLNVTFGVSSQSLFVLGGLVPRVDFSALGHLNAPNLQHVNLNVILTKGNKFDDSLKGHITAETKSIGEIILGGKGKEYSAAITRANSDHYGDAYFSKNPRAMVWKYSICRV</sequence>
<evidence type="ECO:0000256" key="1">
    <source>
        <dbReference type="SAM" id="MobiDB-lite"/>
    </source>
</evidence>